<dbReference type="PRINTS" id="PR00080">
    <property type="entry name" value="SDRFAMILY"/>
</dbReference>
<name>A0A0G0NIV5_9BACT</name>
<dbReference type="CDD" id="cd05233">
    <property type="entry name" value="SDR_c"/>
    <property type="match status" value="1"/>
</dbReference>
<dbReference type="SUPFAM" id="SSF51735">
    <property type="entry name" value="NAD(P)-binding Rossmann-fold domains"/>
    <property type="match status" value="1"/>
</dbReference>
<dbReference type="Gene3D" id="3.40.50.720">
    <property type="entry name" value="NAD(P)-binding Rossmann-like Domain"/>
    <property type="match status" value="1"/>
</dbReference>
<dbReference type="Pfam" id="PF00106">
    <property type="entry name" value="adh_short"/>
    <property type="match status" value="1"/>
</dbReference>
<dbReference type="PANTHER" id="PTHR43391">
    <property type="entry name" value="RETINOL DEHYDROGENASE-RELATED"/>
    <property type="match status" value="1"/>
</dbReference>
<evidence type="ECO:0000313" key="6">
    <source>
        <dbReference type="Proteomes" id="UP000034665"/>
    </source>
</evidence>
<accession>A0A0G0NIV5</accession>
<proteinExistence type="inferred from homology"/>
<keyword evidence="3" id="KW-0560">Oxidoreductase</keyword>
<dbReference type="PRINTS" id="PR00081">
    <property type="entry name" value="GDHRDH"/>
</dbReference>
<dbReference type="Proteomes" id="UP000034665">
    <property type="component" value="Unassembled WGS sequence"/>
</dbReference>
<reference evidence="5 6" key="1">
    <citation type="journal article" date="2015" name="Nature">
        <title>rRNA introns, odd ribosomes, and small enigmatic genomes across a large radiation of phyla.</title>
        <authorList>
            <person name="Brown C.T."/>
            <person name="Hug L.A."/>
            <person name="Thomas B.C."/>
            <person name="Sharon I."/>
            <person name="Castelle C.J."/>
            <person name="Singh A."/>
            <person name="Wilkins M.J."/>
            <person name="Williams K.H."/>
            <person name="Banfield J.F."/>
        </authorList>
    </citation>
    <scope>NUCLEOTIDE SEQUENCE [LARGE SCALE GENOMIC DNA]</scope>
</reference>
<dbReference type="PROSITE" id="PS00061">
    <property type="entry name" value="ADH_SHORT"/>
    <property type="match status" value="1"/>
</dbReference>
<keyword evidence="2" id="KW-0521">NADP</keyword>
<sequence>MDIKKKTVFITGAASGIGLETAKKFIQEGANVTIYSRGTDKIPEDAFPADRVLICEGDVCDRDAVGRSVNATMKKFGSLDVLINNAGVAQRKRFEDMLEEEWNKMLNVNLCGMFIVTQEALKAMDTGAPERHHDGCIVNRKCIINISSGAGLFGIPELSIYSATKGAVIAFTQALSGELVQSGIEVIAVTPGSVGTDMFKDLFKGKEAHHTPADVAEVLYKTAIGEMKPDSRLIVDTFYHERV</sequence>
<gene>
    <name evidence="5" type="ORF">UT41_C0001G0290</name>
</gene>
<dbReference type="STRING" id="1619013.UT41_C0001G0290"/>
<evidence type="ECO:0000256" key="1">
    <source>
        <dbReference type="ARBA" id="ARBA00006484"/>
    </source>
</evidence>
<evidence type="ECO:0000313" key="5">
    <source>
        <dbReference type="EMBL" id="KKR12746.1"/>
    </source>
</evidence>
<dbReference type="AlphaFoldDB" id="A0A0G0NIV5"/>
<evidence type="ECO:0000256" key="2">
    <source>
        <dbReference type="ARBA" id="ARBA00022857"/>
    </source>
</evidence>
<evidence type="ECO:0000256" key="3">
    <source>
        <dbReference type="ARBA" id="ARBA00023002"/>
    </source>
</evidence>
<comment type="caution">
    <text evidence="5">The sequence shown here is derived from an EMBL/GenBank/DDBJ whole genome shotgun (WGS) entry which is preliminary data.</text>
</comment>
<dbReference type="EMBL" id="LBWR01000001">
    <property type="protein sequence ID" value="KKR12746.1"/>
    <property type="molecule type" value="Genomic_DNA"/>
</dbReference>
<organism evidence="5 6">
    <name type="scientific">Candidatus Wolfebacteria bacterium GW2011_GWC2_39_22</name>
    <dbReference type="NCBI Taxonomy" id="1619013"/>
    <lineage>
        <taxon>Bacteria</taxon>
        <taxon>Candidatus Wolfeibacteriota</taxon>
    </lineage>
</organism>
<dbReference type="PANTHER" id="PTHR43391:SF14">
    <property type="entry name" value="DEHYDROGENASE_REDUCTASE SDR FAMILY PROTEIN 7-LIKE"/>
    <property type="match status" value="1"/>
</dbReference>
<dbReference type="InterPro" id="IPR002347">
    <property type="entry name" value="SDR_fam"/>
</dbReference>
<protein>
    <submittedName>
        <fullName evidence="5">Short-chain dehydrogenase/reductase SDR</fullName>
    </submittedName>
</protein>
<dbReference type="InterPro" id="IPR036291">
    <property type="entry name" value="NAD(P)-bd_dom_sf"/>
</dbReference>
<dbReference type="InterPro" id="IPR020904">
    <property type="entry name" value="Sc_DH/Rdtase_CS"/>
</dbReference>
<evidence type="ECO:0000256" key="4">
    <source>
        <dbReference type="RuleBase" id="RU000363"/>
    </source>
</evidence>
<comment type="similarity">
    <text evidence="1 4">Belongs to the short-chain dehydrogenases/reductases (SDR) family.</text>
</comment>
<dbReference type="GO" id="GO:0016491">
    <property type="term" value="F:oxidoreductase activity"/>
    <property type="evidence" value="ECO:0007669"/>
    <property type="project" value="UniProtKB-KW"/>
</dbReference>